<evidence type="ECO:0000313" key="8">
    <source>
        <dbReference type="EMBL" id="AAG22585.1"/>
    </source>
</evidence>
<feature type="compositionally biased region" description="Basic residues" evidence="6">
    <location>
        <begin position="515"/>
        <end position="534"/>
    </location>
</feature>
<dbReference type="Gene3D" id="2.40.330.10">
    <property type="entry name" value="DNA-binding pseudobarrel domain"/>
    <property type="match status" value="1"/>
</dbReference>
<feature type="region of interest" description="Disordered" evidence="6">
    <location>
        <begin position="1"/>
        <end position="26"/>
    </location>
</feature>
<feature type="region of interest" description="Disordered" evidence="6">
    <location>
        <begin position="97"/>
        <end position="119"/>
    </location>
</feature>
<evidence type="ECO:0000256" key="5">
    <source>
        <dbReference type="ARBA" id="ARBA00023242"/>
    </source>
</evidence>
<feature type="region of interest" description="Disordered" evidence="6">
    <location>
        <begin position="687"/>
        <end position="708"/>
    </location>
</feature>
<gene>
    <name evidence="8" type="primary">vp1</name>
</gene>
<evidence type="ECO:0000256" key="3">
    <source>
        <dbReference type="ARBA" id="ARBA00023125"/>
    </source>
</evidence>
<evidence type="ECO:0000256" key="6">
    <source>
        <dbReference type="SAM" id="MobiDB-lite"/>
    </source>
</evidence>
<reference evidence="8" key="1">
    <citation type="journal article" date="2003" name="J. Exp. Bot.">
        <title>Expression of the viviparous 1 (Pavp1) and p34cdc2 protein kinase (cdc2Pa) genes during somatic embryogenesis in Norway spruce (Picea abies [L.] Karst).</title>
        <authorList>
            <person name="Footitt S."/>
            <person name="Ingouff M."/>
            <person name="Clapham D."/>
            <person name="von Arnold S."/>
        </authorList>
    </citation>
    <scope>NUCLEOTIDE SEQUENCE</scope>
</reference>
<keyword evidence="5" id="KW-0539">Nucleus</keyword>
<dbReference type="FunFam" id="2.40.330.10:FF:000003">
    <property type="entry name" value="B3 domain-containing transcription factor FUS3"/>
    <property type="match status" value="1"/>
</dbReference>
<keyword evidence="3" id="KW-0238">DNA-binding</keyword>
<dbReference type="InterPro" id="IPR015300">
    <property type="entry name" value="DNA-bd_pseudobarrel_sf"/>
</dbReference>
<dbReference type="EMBL" id="AF175576">
    <property type="protein sequence ID" value="AAG22585.1"/>
    <property type="molecule type" value="mRNA"/>
</dbReference>
<dbReference type="AlphaFoldDB" id="Q9FVK1"/>
<feature type="region of interest" description="Disordered" evidence="6">
    <location>
        <begin position="133"/>
        <end position="153"/>
    </location>
</feature>
<feature type="region of interest" description="Disordered" evidence="6">
    <location>
        <begin position="808"/>
        <end position="828"/>
    </location>
</feature>
<feature type="region of interest" description="Disordered" evidence="6">
    <location>
        <begin position="501"/>
        <end position="548"/>
    </location>
</feature>
<evidence type="ECO:0000256" key="4">
    <source>
        <dbReference type="ARBA" id="ARBA00023163"/>
    </source>
</evidence>
<accession>Q9FVK1</accession>
<feature type="compositionally biased region" description="Low complexity" evidence="6">
    <location>
        <begin position="687"/>
        <end position="707"/>
    </location>
</feature>
<dbReference type="PANTHER" id="PTHR31140">
    <property type="entry name" value="B3 DOMAIN-CONTAINING TRANSCRIPTION FACTOR ABI3"/>
    <property type="match status" value="1"/>
</dbReference>
<comment type="subcellular location">
    <subcellularLocation>
        <location evidence="1">Nucleus</location>
    </subcellularLocation>
</comment>
<organism evidence="8">
    <name type="scientific">Picea abies</name>
    <name type="common">Norway spruce</name>
    <name type="synonym">Picea excelsa</name>
    <dbReference type="NCBI Taxonomy" id="3329"/>
    <lineage>
        <taxon>Eukaryota</taxon>
        <taxon>Viridiplantae</taxon>
        <taxon>Streptophyta</taxon>
        <taxon>Embryophyta</taxon>
        <taxon>Tracheophyta</taxon>
        <taxon>Spermatophyta</taxon>
        <taxon>Pinopsida</taxon>
        <taxon>Pinidae</taxon>
        <taxon>Conifers I</taxon>
        <taxon>Pinales</taxon>
        <taxon>Pinaceae</taxon>
        <taxon>Picea</taxon>
    </lineage>
</organism>
<dbReference type="InterPro" id="IPR044800">
    <property type="entry name" value="LEC2-like"/>
</dbReference>
<dbReference type="PROSITE" id="PS50863">
    <property type="entry name" value="B3"/>
    <property type="match status" value="1"/>
</dbReference>
<evidence type="ECO:0000256" key="1">
    <source>
        <dbReference type="ARBA" id="ARBA00004123"/>
    </source>
</evidence>
<feature type="compositionally biased region" description="Acidic residues" evidence="6">
    <location>
        <begin position="1"/>
        <end position="10"/>
    </location>
</feature>
<proteinExistence type="evidence at transcript level"/>
<evidence type="ECO:0000256" key="2">
    <source>
        <dbReference type="ARBA" id="ARBA00023015"/>
    </source>
</evidence>
<keyword evidence="2" id="KW-0805">Transcription regulation</keyword>
<evidence type="ECO:0000259" key="7">
    <source>
        <dbReference type="PROSITE" id="PS50863"/>
    </source>
</evidence>
<dbReference type="CDD" id="cd10015">
    <property type="entry name" value="BfiI_C_EcoRII_N_B3"/>
    <property type="match status" value="1"/>
</dbReference>
<feature type="domain" description="TF-B3" evidence="7">
    <location>
        <begin position="582"/>
        <end position="684"/>
    </location>
</feature>
<dbReference type="SMART" id="SM01019">
    <property type="entry name" value="B3"/>
    <property type="match status" value="1"/>
</dbReference>
<protein>
    <submittedName>
        <fullName evidence="8">Transcription factor viviparous 1</fullName>
    </submittedName>
</protein>
<keyword evidence="4" id="KW-0804">Transcription</keyword>
<name>Q9FVK1_PICAB</name>
<feature type="compositionally biased region" description="Low complexity" evidence="6">
    <location>
        <begin position="750"/>
        <end position="760"/>
    </location>
</feature>
<dbReference type="GO" id="GO:0003700">
    <property type="term" value="F:DNA-binding transcription factor activity"/>
    <property type="evidence" value="ECO:0007669"/>
    <property type="project" value="InterPro"/>
</dbReference>
<dbReference type="PANTHER" id="PTHR31140:SF81">
    <property type="entry name" value="B3 DOMAIN-CONTAINING TRANSCRIPTION FACTOR ABI3"/>
    <property type="match status" value="1"/>
</dbReference>
<dbReference type="GO" id="GO:0005634">
    <property type="term" value="C:nucleus"/>
    <property type="evidence" value="ECO:0007669"/>
    <property type="project" value="UniProtKB-SubCell"/>
</dbReference>
<dbReference type="InterPro" id="IPR003340">
    <property type="entry name" value="B3_DNA-bd"/>
</dbReference>
<dbReference type="Pfam" id="PF02362">
    <property type="entry name" value="B3"/>
    <property type="match status" value="1"/>
</dbReference>
<dbReference type="GO" id="GO:0003677">
    <property type="term" value="F:DNA binding"/>
    <property type="evidence" value="ECO:0007669"/>
    <property type="project" value="UniProtKB-KW"/>
</dbReference>
<sequence length="828" mass="90572">MKDANVETEDLNGMIGMKEQSSRKETEMVTESCGDNAAEFLDNSLGKAEDLIPPSSPEWTDYECTETDDLMDAARIFDCVNLPVFEDLQDLGSAAPATSSLGSATTSSSSASVSSPSSSSWVSRNIKLEAEGVERHSSTCAAPGTPSGGDHDVTLCGTDSATSCSYNQSTLVPTLQSHDHNNACNSNAECLYPDPDHSEKIDVLEELQNLDLLDGSDVWDPLFIVPDSSVLEGLQSSLCSGSFEERADDSSSEELPMVFFEWLKSNRDSISPEDLRSIKLKRSTIENAAKHLGGGKKGMLHLLKLILAWVQNHHLQRKRKLYSSHQRALNEAGMCTGTPASYNFSGMDYFNPWNSGGMVQQQDHLQNGLYNDIPPSCTVPVYLNSGDPSMFGAMQALPGSVDAIHAAKYRRIPIDDVAAGSFRDVPNLVNGNAGFTNPNDCQTILQQSAVFDGTPWPAQMAALLHQGSQNQQQAYCNSSLQASQDHKYRFAASQSHLDYTNYRSPIPAASTKEARKNRMARQRRSMSHHHHHQNRQWSSSTAMPPQPADTVNLTLMQYQRQTFMQTDRRQGWKPEKHLKFLLQKVLKQSDVGNLGRIVLPKKEAEIHLPELEARDGISIAMEDIVTSRVWNLRYRFWPNNKSRMYLLENTGDFVRSNGLQEGDFIVIYSDTKTGKYMIRGVKVPRSDTTSASAAATPPTTTKSASGSCLIPDGEDAAAGARVLKIGKSYGVPTSQAVGVTFADSMADASSSSVSDATHSCSEGDPFLRDMINQFSPTKGPENDNVPNLERFPSLDSGDLTIEEILDLVESPDMADPGKSPDNIGESKA</sequence>
<feature type="region of interest" description="Disordered" evidence="6">
    <location>
        <begin position="750"/>
        <end position="796"/>
    </location>
</feature>
<dbReference type="SUPFAM" id="SSF101936">
    <property type="entry name" value="DNA-binding pseudobarrel domain"/>
    <property type="match status" value="1"/>
</dbReference>